<evidence type="ECO:0000313" key="8">
    <source>
        <dbReference type="EMBL" id="KJF16984.1"/>
    </source>
</evidence>
<evidence type="ECO:0000256" key="6">
    <source>
        <dbReference type="RuleBase" id="RU361259"/>
    </source>
</evidence>
<evidence type="ECO:0000259" key="7">
    <source>
        <dbReference type="Pfam" id="PF00483"/>
    </source>
</evidence>
<dbReference type="EMBL" id="JXYS01000069">
    <property type="protein sequence ID" value="KJF16984.1"/>
    <property type="molecule type" value="Genomic_DNA"/>
</dbReference>
<dbReference type="SUPFAM" id="SSF53448">
    <property type="entry name" value="Nucleotide-diphospho-sugar transferases"/>
    <property type="match status" value="1"/>
</dbReference>
<dbReference type="CDD" id="cd02541">
    <property type="entry name" value="UGPase_prokaryotic"/>
    <property type="match status" value="1"/>
</dbReference>
<comment type="caution">
    <text evidence="8">The sequence shown here is derived from an EMBL/GenBank/DDBJ whole genome shotgun (WGS) entry which is preliminary data.</text>
</comment>
<dbReference type="Proteomes" id="UP000032360">
    <property type="component" value="Unassembled WGS sequence"/>
</dbReference>
<dbReference type="PANTHER" id="PTHR43197">
    <property type="entry name" value="UTP--GLUCOSE-1-PHOSPHATE URIDYLYLTRANSFERASE"/>
    <property type="match status" value="1"/>
</dbReference>
<dbReference type="InterPro" id="IPR005771">
    <property type="entry name" value="GalU_uridylyltTrfase_bac/arc"/>
</dbReference>
<proteinExistence type="inferred from homology"/>
<reference evidence="8 9" key="1">
    <citation type="submission" date="2015-01" db="EMBL/GenBank/DDBJ databases">
        <title>Draft genome of the acidophilic iron oxidizer Acidithrix ferrooxidans strain Py-F3.</title>
        <authorList>
            <person name="Poehlein A."/>
            <person name="Eisen S."/>
            <person name="Schloemann M."/>
            <person name="Johnson B.D."/>
            <person name="Daniel R."/>
            <person name="Muehling M."/>
        </authorList>
    </citation>
    <scope>NUCLEOTIDE SEQUENCE [LARGE SCALE GENOMIC DNA]</scope>
    <source>
        <strain evidence="8 9">Py-F3</strain>
    </source>
</reference>
<dbReference type="Pfam" id="PF00483">
    <property type="entry name" value="NTP_transferase"/>
    <property type="match status" value="1"/>
</dbReference>
<dbReference type="RefSeq" id="WP_052605812.1">
    <property type="nucleotide sequence ID" value="NZ_JXYS01000069.1"/>
</dbReference>
<gene>
    <name evidence="8" type="primary">gtaB</name>
    <name evidence="8" type="ORF">AXFE_21870</name>
</gene>
<dbReference type="InterPro" id="IPR029044">
    <property type="entry name" value="Nucleotide-diphossugar_trans"/>
</dbReference>
<keyword evidence="9" id="KW-1185">Reference proteome</keyword>
<dbReference type="PANTHER" id="PTHR43197:SF1">
    <property type="entry name" value="UTP--GLUCOSE-1-PHOSPHATE URIDYLYLTRANSFERASE"/>
    <property type="match status" value="1"/>
</dbReference>
<dbReference type="EC" id="2.7.7.9" evidence="2 6"/>
<keyword evidence="3 6" id="KW-0808">Transferase</keyword>
<sequence length="319" mass="35458">MGEVILKLKQVRKAVIPAAGLGTRFLPATKAQPKEMLPVVDKPSIQYVVEEALAAGLDDILIVTGRSKRSIEDHFDRSFELEYYLEEGNRTKELAEIRKINHLAEIHYVRQGDPRGLGHAVLAAKAHVGSEPFVVLLADDIAASDSTLLPDMLSQFYRNGRSVIALREVPKADIRLYGCAVPEFVTPNFARISKIVEKPTVEDAPSNLAVTGRYIFTPEIFDALSETNPGFAGEIQLTDAIQILLGWQAIYGLITSEKRYDIGNKLDYLRATVETALDRSDLSGPFREILANVVANDTKLREMCQDLLDIKIDLDRKLI</sequence>
<dbReference type="OrthoDB" id="9803306at2"/>
<comment type="similarity">
    <text evidence="1 6">Belongs to the UDPGP type 2 family.</text>
</comment>
<comment type="catalytic activity">
    <reaction evidence="5 6">
        <text>alpha-D-glucose 1-phosphate + UTP + H(+) = UDP-alpha-D-glucose + diphosphate</text>
        <dbReference type="Rhea" id="RHEA:19889"/>
        <dbReference type="ChEBI" id="CHEBI:15378"/>
        <dbReference type="ChEBI" id="CHEBI:33019"/>
        <dbReference type="ChEBI" id="CHEBI:46398"/>
        <dbReference type="ChEBI" id="CHEBI:58601"/>
        <dbReference type="ChEBI" id="CHEBI:58885"/>
        <dbReference type="EC" id="2.7.7.9"/>
    </reaction>
</comment>
<evidence type="ECO:0000256" key="2">
    <source>
        <dbReference type="ARBA" id="ARBA00012415"/>
    </source>
</evidence>
<dbReference type="PATRIC" id="fig|1280514.3.peg.2857"/>
<dbReference type="NCBIfam" id="TIGR01099">
    <property type="entry name" value="galU"/>
    <property type="match status" value="1"/>
</dbReference>
<accession>A0A0D8HGK8</accession>
<name>A0A0D8HGK8_9ACTN</name>
<dbReference type="STRING" id="1280514.AXFE_21870"/>
<dbReference type="InterPro" id="IPR005835">
    <property type="entry name" value="NTP_transferase_dom"/>
</dbReference>
<protein>
    <recommendedName>
        <fullName evidence="2 6">UTP--glucose-1-phosphate uridylyltransferase</fullName>
        <ecNumber evidence="2 6">2.7.7.9</ecNumber>
    </recommendedName>
    <alternativeName>
        <fullName evidence="6">UDP-glucose pyrophosphorylase</fullName>
    </alternativeName>
</protein>
<evidence type="ECO:0000256" key="4">
    <source>
        <dbReference type="ARBA" id="ARBA00022695"/>
    </source>
</evidence>
<evidence type="ECO:0000256" key="3">
    <source>
        <dbReference type="ARBA" id="ARBA00022679"/>
    </source>
</evidence>
<dbReference type="Gene3D" id="3.90.550.10">
    <property type="entry name" value="Spore Coat Polysaccharide Biosynthesis Protein SpsA, Chain A"/>
    <property type="match status" value="1"/>
</dbReference>
<dbReference type="GO" id="GO:0006011">
    <property type="term" value="P:UDP-alpha-D-glucose metabolic process"/>
    <property type="evidence" value="ECO:0007669"/>
    <property type="project" value="InterPro"/>
</dbReference>
<evidence type="ECO:0000256" key="1">
    <source>
        <dbReference type="ARBA" id="ARBA00006890"/>
    </source>
</evidence>
<feature type="domain" description="Nucleotidyl transferase" evidence="7">
    <location>
        <begin position="13"/>
        <end position="274"/>
    </location>
</feature>
<dbReference type="AlphaFoldDB" id="A0A0D8HGK8"/>
<evidence type="ECO:0000313" key="9">
    <source>
        <dbReference type="Proteomes" id="UP000032360"/>
    </source>
</evidence>
<dbReference type="GO" id="GO:0003983">
    <property type="term" value="F:UTP:glucose-1-phosphate uridylyltransferase activity"/>
    <property type="evidence" value="ECO:0007669"/>
    <property type="project" value="UniProtKB-EC"/>
</dbReference>
<keyword evidence="4 6" id="KW-0548">Nucleotidyltransferase</keyword>
<organism evidence="8 9">
    <name type="scientific">Acidithrix ferrooxidans</name>
    <dbReference type="NCBI Taxonomy" id="1280514"/>
    <lineage>
        <taxon>Bacteria</taxon>
        <taxon>Bacillati</taxon>
        <taxon>Actinomycetota</taxon>
        <taxon>Acidimicrobiia</taxon>
        <taxon>Acidimicrobiales</taxon>
        <taxon>Acidimicrobiaceae</taxon>
        <taxon>Acidithrix</taxon>
    </lineage>
</organism>
<evidence type="ECO:0000256" key="5">
    <source>
        <dbReference type="ARBA" id="ARBA00048128"/>
    </source>
</evidence>